<organism evidence="1 2">
    <name type="scientific">Granulicatella seriolae</name>
    <dbReference type="NCBI Taxonomy" id="2967226"/>
    <lineage>
        <taxon>Bacteria</taxon>
        <taxon>Bacillati</taxon>
        <taxon>Bacillota</taxon>
        <taxon>Bacilli</taxon>
        <taxon>Lactobacillales</taxon>
        <taxon>Carnobacteriaceae</taxon>
        <taxon>Granulicatella</taxon>
    </lineage>
</organism>
<comment type="caution">
    <text evidence="1">The sequence shown here is derived from an EMBL/GenBank/DDBJ whole genome shotgun (WGS) entry which is preliminary data.</text>
</comment>
<dbReference type="Proteomes" id="UP001059480">
    <property type="component" value="Unassembled WGS sequence"/>
</dbReference>
<dbReference type="Pfam" id="PF26363">
    <property type="entry name" value="Phospholipase-like"/>
    <property type="match status" value="1"/>
</dbReference>
<dbReference type="EMBL" id="JANHNZ010000002">
    <property type="protein sequence ID" value="MCQ9209533.1"/>
    <property type="molecule type" value="Genomic_DNA"/>
</dbReference>
<reference evidence="1" key="3">
    <citation type="journal article" date="2023" name="Microbiol. Resour. Announc.">
        <title>Draft Genome Sequence of Granulicatella sp. Strain S8, Isolated from a Marine Fish, Seriola quinqueradiata.</title>
        <authorList>
            <person name="Lee M."/>
            <person name="Farooq A."/>
            <person name="Jeong J.B."/>
            <person name="Jung M.Y."/>
        </authorList>
    </citation>
    <scope>NUCLEOTIDE SEQUENCE</scope>
    <source>
        <strain evidence="1">S8</strain>
    </source>
</reference>
<keyword evidence="2" id="KW-1185">Reference proteome</keyword>
<gene>
    <name evidence="1" type="ORF">NPA36_03125</name>
</gene>
<accession>A0ABT1WM02</accession>
<name>A0ABT1WM02_9LACT</name>
<dbReference type="InterPro" id="IPR029058">
    <property type="entry name" value="AB_hydrolase_fold"/>
</dbReference>
<protein>
    <submittedName>
        <fullName evidence="1">DUF2974 domain-containing protein</fullName>
    </submittedName>
</protein>
<dbReference type="Gene3D" id="3.40.50.1820">
    <property type="entry name" value="alpha/beta hydrolase"/>
    <property type="match status" value="1"/>
</dbReference>
<reference evidence="1" key="1">
    <citation type="submission" date="2022-07" db="EMBL/GenBank/DDBJ databases">
        <authorList>
            <person name="Jung M.-Y."/>
            <person name="Lee M."/>
        </authorList>
    </citation>
    <scope>NUCLEOTIDE SEQUENCE</scope>
    <source>
        <strain evidence="1">S8</strain>
    </source>
</reference>
<sequence>MTGVAFEDTTTKEIIIGYAGTNTTNDAWNDIRTDVVDIFAGAGGHYQSAFDFYEEVKNRYGDRITTVTGHSLGGNYAQMVAIEYNIPNGVVYNSAPLYLGTTELVKGGMNLYNASRQPYLAHIHTKDIQKLLVVENKINNYTGDMVRIRSKDDILNVGSEVGLGYS</sequence>
<evidence type="ECO:0000313" key="1">
    <source>
        <dbReference type="EMBL" id="MCQ9209533.1"/>
    </source>
</evidence>
<proteinExistence type="predicted"/>
<dbReference type="SUPFAM" id="SSF53474">
    <property type="entry name" value="alpha/beta-Hydrolases"/>
    <property type="match status" value="1"/>
</dbReference>
<reference evidence="1" key="2">
    <citation type="journal article" date="2023" name="Curr. Microbiol.">
        <title>Granulicatella seriolae sp. nov., a Novel Facultative Anaerobe Isolated from Yellowtail Marine Fish.</title>
        <authorList>
            <person name="Lee M."/>
            <person name="Choi Y.J."/>
            <person name="Farooq A."/>
            <person name="Jeong J.B."/>
            <person name="Jung M.Y."/>
        </authorList>
    </citation>
    <scope>NUCLEOTIDE SEQUENCE</scope>
    <source>
        <strain evidence="1">S8</strain>
    </source>
</reference>
<evidence type="ECO:0000313" key="2">
    <source>
        <dbReference type="Proteomes" id="UP001059480"/>
    </source>
</evidence>